<evidence type="ECO:0000259" key="4">
    <source>
        <dbReference type="PROSITE" id="PS00662"/>
    </source>
</evidence>
<keyword evidence="2" id="KW-0547">Nucleotide-binding</keyword>
<dbReference type="SUPFAM" id="SSF160246">
    <property type="entry name" value="EspE N-terminal domain-like"/>
    <property type="match status" value="2"/>
</dbReference>
<dbReference type="PANTHER" id="PTHR30258:SF1">
    <property type="entry name" value="PROTEIN TRANSPORT PROTEIN HOFB HOMOLOG"/>
    <property type="match status" value="1"/>
</dbReference>
<dbReference type="Gene3D" id="3.40.50.300">
    <property type="entry name" value="P-loop containing nucleotide triphosphate hydrolases"/>
    <property type="match status" value="1"/>
</dbReference>
<dbReference type="CDD" id="cd01129">
    <property type="entry name" value="PulE-GspE-like"/>
    <property type="match status" value="1"/>
</dbReference>
<evidence type="ECO:0000256" key="2">
    <source>
        <dbReference type="ARBA" id="ARBA00022741"/>
    </source>
</evidence>
<dbReference type="InterPro" id="IPR001482">
    <property type="entry name" value="T2SS/T4SS_dom"/>
</dbReference>
<name>A0A9D9H0D1_9BACT</name>
<dbReference type="GO" id="GO:0005524">
    <property type="term" value="F:ATP binding"/>
    <property type="evidence" value="ECO:0007669"/>
    <property type="project" value="UniProtKB-KW"/>
</dbReference>
<dbReference type="Gene3D" id="3.30.300.160">
    <property type="entry name" value="Type II secretion system, protein E, N-terminal domain"/>
    <property type="match status" value="2"/>
</dbReference>
<comment type="caution">
    <text evidence="5">The sequence shown here is derived from an EMBL/GenBank/DDBJ whole genome shotgun (WGS) entry which is preliminary data.</text>
</comment>
<evidence type="ECO:0000313" key="6">
    <source>
        <dbReference type="Proteomes" id="UP000823632"/>
    </source>
</evidence>
<accession>A0A9D9H0D1</accession>
<dbReference type="Pfam" id="PF05157">
    <property type="entry name" value="MshEN"/>
    <property type="match status" value="2"/>
</dbReference>
<dbReference type="InterPro" id="IPR037257">
    <property type="entry name" value="T2SS_E_N_sf"/>
</dbReference>
<dbReference type="Gene3D" id="3.30.450.90">
    <property type="match status" value="1"/>
</dbReference>
<dbReference type="Pfam" id="PF00437">
    <property type="entry name" value="T2SSE"/>
    <property type="match status" value="1"/>
</dbReference>
<sequence>MNELLSRLKNSVNKQILNKVDKSLLEQYKFVPISVKDKYLFVAVSLTSDKDAINEKLRQSFPYQIKFIAVEAADIDQLIVELYKNSADPTKANAASSAVPQGKLGELLIQKGYITDVQLLQALAESKRQKIPIGSMLFKLKFITLEQLKEILHLQTGYEVVTADQLVNQKQYINILPEDFIKNNKIVPISSDGKTLLLGVVTPVKSDILKQVIFLTGQNPKQLLMTHFEFENAMNTFFSESKKETQNIIKQIESEVETLQVEESLSDMVNSELEDSSGSIAKFVNQIITTAIDSHVSDIHIEPRLSGYIVRYRKDGMLSKVLDIPTKVETSVIARFKVLSRMNIAEHRRPQDGTFSIKYKSGSYDFRINTLPVAGKEKVCIRVLAPAVSLNADDKNIKLVGGAEDDIAKIKNMVSCPNGIILTSGPTGSGKTTTLYSVLKSLNDEDVNITTIEDPIEIKLEGINQSQVNVKAGITFAACMRAILRQDPDIILVGEIRDYETLEIAISAALTGHLVLSTVHTNSAAATVTRMIEMGAKDYLVASTLSGVIAQRLVRKLCDDCKEEYYPTHEEASQICATEEEIQKLMQTPIYRSKGCNKCNFTGYVGRLGVYEIMTINKEIKKLVASGAHDIEIEEAAIRNGMKTLNQSCMAHIINGQTTINEFVRVLGVVNE</sequence>
<dbReference type="GO" id="GO:0005886">
    <property type="term" value="C:plasma membrane"/>
    <property type="evidence" value="ECO:0007669"/>
    <property type="project" value="TreeGrafter"/>
</dbReference>
<reference evidence="5" key="1">
    <citation type="submission" date="2020-10" db="EMBL/GenBank/DDBJ databases">
        <authorList>
            <person name="Gilroy R."/>
        </authorList>
    </citation>
    <scope>NUCLEOTIDE SEQUENCE</scope>
    <source>
        <strain evidence="5">10192</strain>
    </source>
</reference>
<dbReference type="AlphaFoldDB" id="A0A9D9H0D1"/>
<dbReference type="PANTHER" id="PTHR30258">
    <property type="entry name" value="TYPE II SECRETION SYSTEM PROTEIN GSPE-RELATED"/>
    <property type="match status" value="1"/>
</dbReference>
<dbReference type="InterPro" id="IPR007831">
    <property type="entry name" value="T2SS_GspE_N"/>
</dbReference>
<evidence type="ECO:0000256" key="3">
    <source>
        <dbReference type="ARBA" id="ARBA00022840"/>
    </source>
</evidence>
<dbReference type="PROSITE" id="PS00662">
    <property type="entry name" value="T2SP_E"/>
    <property type="match status" value="1"/>
</dbReference>
<dbReference type="GO" id="GO:0016887">
    <property type="term" value="F:ATP hydrolysis activity"/>
    <property type="evidence" value="ECO:0007669"/>
    <property type="project" value="TreeGrafter"/>
</dbReference>
<dbReference type="FunFam" id="3.40.50.300:FF:000398">
    <property type="entry name" value="Type IV pilus assembly ATPase PilB"/>
    <property type="match status" value="1"/>
</dbReference>
<comment type="similarity">
    <text evidence="1">Belongs to the GSP E family.</text>
</comment>
<gene>
    <name evidence="5" type="primary">tadA</name>
    <name evidence="5" type="ORF">IAC76_02970</name>
</gene>
<dbReference type="SUPFAM" id="SSF52540">
    <property type="entry name" value="P-loop containing nucleoside triphosphate hydrolases"/>
    <property type="match status" value="1"/>
</dbReference>
<feature type="domain" description="Bacterial type II secretion system protein E" evidence="4">
    <location>
        <begin position="484"/>
        <end position="498"/>
    </location>
</feature>
<dbReference type="EMBL" id="JADIND010000066">
    <property type="protein sequence ID" value="MBO8430328.1"/>
    <property type="molecule type" value="Genomic_DNA"/>
</dbReference>
<evidence type="ECO:0000256" key="1">
    <source>
        <dbReference type="ARBA" id="ARBA00006611"/>
    </source>
</evidence>
<dbReference type="Proteomes" id="UP000823632">
    <property type="component" value="Unassembled WGS sequence"/>
</dbReference>
<protein>
    <submittedName>
        <fullName evidence="5">Flp pilus assembly complex ATPase component TadA</fullName>
    </submittedName>
</protein>
<proteinExistence type="inferred from homology"/>
<organism evidence="5 6">
    <name type="scientific">Candidatus Scatousia excrementipullorum</name>
    <dbReference type="NCBI Taxonomy" id="2840936"/>
    <lineage>
        <taxon>Bacteria</taxon>
        <taxon>Candidatus Scatousia</taxon>
    </lineage>
</organism>
<keyword evidence="3" id="KW-0067">ATP-binding</keyword>
<dbReference type="InterPro" id="IPR027417">
    <property type="entry name" value="P-loop_NTPase"/>
</dbReference>
<evidence type="ECO:0000313" key="5">
    <source>
        <dbReference type="EMBL" id="MBO8430328.1"/>
    </source>
</evidence>
<reference evidence="5" key="2">
    <citation type="journal article" date="2021" name="PeerJ">
        <title>Extensive microbial diversity within the chicken gut microbiome revealed by metagenomics and culture.</title>
        <authorList>
            <person name="Gilroy R."/>
            <person name="Ravi A."/>
            <person name="Getino M."/>
            <person name="Pursley I."/>
            <person name="Horton D.L."/>
            <person name="Alikhan N.F."/>
            <person name="Baker D."/>
            <person name="Gharbi K."/>
            <person name="Hall N."/>
            <person name="Watson M."/>
            <person name="Adriaenssens E.M."/>
            <person name="Foster-Nyarko E."/>
            <person name="Jarju S."/>
            <person name="Secka A."/>
            <person name="Antonio M."/>
            <person name="Oren A."/>
            <person name="Chaudhuri R.R."/>
            <person name="La Ragione R."/>
            <person name="Hildebrand F."/>
            <person name="Pallen M.J."/>
        </authorList>
    </citation>
    <scope>NUCLEOTIDE SEQUENCE</scope>
    <source>
        <strain evidence="5">10192</strain>
    </source>
</reference>